<dbReference type="OrthoDB" id="5175573at2"/>
<feature type="region of interest" description="Disordered" evidence="2">
    <location>
        <begin position="139"/>
        <end position="158"/>
    </location>
</feature>
<sequence length="482" mass="50384">MPETAQDVLFRPVTELAAQVRSGELSSRELVQTSLDRIEALNPQLNAFVDVYDDALEEADGIAPGDPRPFAGVPIAIKNNRSIAGRRLTFAAELMGDFVAPTDHNTVRRLKDAGFVIVGSTTLPEYGILPVTETRRFGATRNPWDTGRTPGGSSGGSAAAVASGMVPIAHANDGGGSTRIPAACCGLVGLKPQRGRISLAPELGYQLLVQDGVLTRTVQETAELLDVLAGPELGDIAWAPAPEAPFAELARRDPGRLRIALVTRSPLEDATLDPVHAQALRDAAELLSGLGHEVVEVEDVPWTVPGVLQLFSASFGPALTMQMAFAGMVNGTEPSPQNMEPLSWAIWELCQGISATQAALADAQLQGFARAIVTFTAGYDLLLMPSLAEAPVPLGTIDACSATPMEDFARSGLFTPYTAISNLTGSPAISLPLYERPAGDPDAGLPVGVQLVGQPAGEGTLLAVGAQLEAAAPWAARRAPVS</sequence>
<dbReference type="RefSeq" id="WP_107567990.1">
    <property type="nucleotide sequence ID" value="NZ_PYYB01000001.1"/>
</dbReference>
<organism evidence="4 5">
    <name type="scientific">Paraconexibacter algicola</name>
    <dbReference type="NCBI Taxonomy" id="2133960"/>
    <lineage>
        <taxon>Bacteria</taxon>
        <taxon>Bacillati</taxon>
        <taxon>Actinomycetota</taxon>
        <taxon>Thermoleophilia</taxon>
        <taxon>Solirubrobacterales</taxon>
        <taxon>Paraconexibacteraceae</taxon>
        <taxon>Paraconexibacter</taxon>
    </lineage>
</organism>
<dbReference type="SUPFAM" id="SSF75304">
    <property type="entry name" value="Amidase signature (AS) enzymes"/>
    <property type="match status" value="1"/>
</dbReference>
<reference evidence="4 5" key="1">
    <citation type="submission" date="2018-03" db="EMBL/GenBank/DDBJ databases">
        <title>Aquarubrobacter algicola gen. nov., sp. nov., a novel actinobacterium isolated from shallow eutrophic lake during the end of cyanobacterial harmful algal blooms.</title>
        <authorList>
            <person name="Chun S.J."/>
        </authorList>
    </citation>
    <scope>NUCLEOTIDE SEQUENCE [LARGE SCALE GENOMIC DNA]</scope>
    <source>
        <strain evidence="4 5">Seoho-28</strain>
    </source>
</reference>
<dbReference type="InterPro" id="IPR000120">
    <property type="entry name" value="Amidase"/>
</dbReference>
<accession>A0A2T4UJI9</accession>
<dbReference type="InterPro" id="IPR036928">
    <property type="entry name" value="AS_sf"/>
</dbReference>
<dbReference type="Proteomes" id="UP000240739">
    <property type="component" value="Unassembled WGS sequence"/>
</dbReference>
<evidence type="ECO:0000256" key="2">
    <source>
        <dbReference type="SAM" id="MobiDB-lite"/>
    </source>
</evidence>
<comment type="caution">
    <text evidence="4">The sequence shown here is derived from an EMBL/GenBank/DDBJ whole genome shotgun (WGS) entry which is preliminary data.</text>
</comment>
<dbReference type="PANTHER" id="PTHR11895">
    <property type="entry name" value="TRANSAMIDASE"/>
    <property type="match status" value="1"/>
</dbReference>
<proteinExistence type="inferred from homology"/>
<dbReference type="Pfam" id="PF01425">
    <property type="entry name" value="Amidase"/>
    <property type="match status" value="1"/>
</dbReference>
<dbReference type="GO" id="GO:0003824">
    <property type="term" value="F:catalytic activity"/>
    <property type="evidence" value="ECO:0007669"/>
    <property type="project" value="InterPro"/>
</dbReference>
<evidence type="ECO:0000259" key="3">
    <source>
        <dbReference type="Pfam" id="PF01425"/>
    </source>
</evidence>
<dbReference type="PANTHER" id="PTHR11895:SF7">
    <property type="entry name" value="GLUTAMYL-TRNA(GLN) AMIDOTRANSFERASE SUBUNIT A, MITOCHONDRIAL"/>
    <property type="match status" value="1"/>
</dbReference>
<name>A0A2T4UJI9_9ACTN</name>
<dbReference type="EMBL" id="PYYB01000001">
    <property type="protein sequence ID" value="PTL59398.1"/>
    <property type="molecule type" value="Genomic_DNA"/>
</dbReference>
<dbReference type="AlphaFoldDB" id="A0A2T4UJI9"/>
<feature type="domain" description="Amidase" evidence="3">
    <location>
        <begin position="29"/>
        <end position="462"/>
    </location>
</feature>
<dbReference type="InterPro" id="IPR023631">
    <property type="entry name" value="Amidase_dom"/>
</dbReference>
<dbReference type="Gene3D" id="3.90.1300.10">
    <property type="entry name" value="Amidase signature (AS) domain"/>
    <property type="match status" value="1"/>
</dbReference>
<keyword evidence="5" id="KW-1185">Reference proteome</keyword>
<evidence type="ECO:0000313" key="5">
    <source>
        <dbReference type="Proteomes" id="UP000240739"/>
    </source>
</evidence>
<protein>
    <submittedName>
        <fullName evidence="4">Amidase</fullName>
    </submittedName>
</protein>
<gene>
    <name evidence="4" type="ORF">C7Y72_06900</name>
</gene>
<evidence type="ECO:0000313" key="4">
    <source>
        <dbReference type="EMBL" id="PTL59398.1"/>
    </source>
</evidence>
<comment type="similarity">
    <text evidence="1">Belongs to the amidase family.</text>
</comment>
<evidence type="ECO:0000256" key="1">
    <source>
        <dbReference type="ARBA" id="ARBA00009199"/>
    </source>
</evidence>